<dbReference type="SUPFAM" id="SSF82171">
    <property type="entry name" value="DPP6 N-terminal domain-like"/>
    <property type="match status" value="1"/>
</dbReference>
<reference evidence="1 2" key="1">
    <citation type="submission" date="2016-10" db="EMBL/GenBank/DDBJ databases">
        <authorList>
            <person name="de Groot N.N."/>
        </authorList>
    </citation>
    <scope>NUCLEOTIDE SEQUENCE [LARGE SCALE GENOMIC DNA]</scope>
    <source>
        <strain evidence="1 2">RK1</strain>
    </source>
</reference>
<evidence type="ECO:0000313" key="1">
    <source>
        <dbReference type="EMBL" id="SFI05179.1"/>
    </source>
</evidence>
<dbReference type="AlphaFoldDB" id="A0A1I3F1R2"/>
<protein>
    <submittedName>
        <fullName evidence="1">WD40-like Beta Propeller Repeat</fullName>
    </submittedName>
</protein>
<sequence>MKRIGFYLSLMAVLSSIANMGCSKRESHRPADNRAIKQGVLYYTAADELIRYDFQSKEEITLFSEGDHYRISPDAKQFIWYKNNFSDGTAHVQIHDLSTPSDYELVTIPSTLERTPQFIPGTSNFYAALVRAADGTIKREDLMLFNSDNNQIVGRIPHVKDFAVLPNGHDLVISAEVLDAQGEANGFALAVIKNFQSENGQESMLIHQYPDYTQLPTDISVSSNGQQIVFTHLDHLYTVYIQEHATPKQITQSRFREVDAAWSKDGKYIIFTGNTPDPSLDCGEIRIIPANPQNPILIPEDRANNEPVDPLQPIDTKEKSIHACGSEPYVWI</sequence>
<proteinExistence type="predicted"/>
<gene>
    <name evidence="1" type="ORF">SAMN05444682_102126</name>
</gene>
<dbReference type="Proteomes" id="UP000198670">
    <property type="component" value="Unassembled WGS sequence"/>
</dbReference>
<dbReference type="Pfam" id="PF07676">
    <property type="entry name" value="PD40"/>
    <property type="match status" value="1"/>
</dbReference>
<accession>A0A1I3F1R2</accession>
<name>A0A1I3F1R2_9SPHI</name>
<dbReference type="RefSeq" id="WP_090624703.1">
    <property type="nucleotide sequence ID" value="NZ_FOQO01000002.1"/>
</dbReference>
<organism evidence="1 2">
    <name type="scientific">Parapedobacter indicus</name>
    <dbReference type="NCBI Taxonomy" id="1477437"/>
    <lineage>
        <taxon>Bacteria</taxon>
        <taxon>Pseudomonadati</taxon>
        <taxon>Bacteroidota</taxon>
        <taxon>Sphingobacteriia</taxon>
        <taxon>Sphingobacteriales</taxon>
        <taxon>Sphingobacteriaceae</taxon>
        <taxon>Parapedobacter</taxon>
    </lineage>
</organism>
<dbReference type="InterPro" id="IPR011659">
    <property type="entry name" value="WD40"/>
</dbReference>
<dbReference type="Gene3D" id="2.120.10.30">
    <property type="entry name" value="TolB, C-terminal domain"/>
    <property type="match status" value="1"/>
</dbReference>
<dbReference type="STRING" id="1477437.SAMN05444682_102126"/>
<keyword evidence="2" id="KW-1185">Reference proteome</keyword>
<evidence type="ECO:0000313" key="2">
    <source>
        <dbReference type="Proteomes" id="UP000198670"/>
    </source>
</evidence>
<dbReference type="OrthoDB" id="9812921at2"/>
<dbReference type="EMBL" id="FOQO01000002">
    <property type="protein sequence ID" value="SFI05179.1"/>
    <property type="molecule type" value="Genomic_DNA"/>
</dbReference>
<dbReference type="InterPro" id="IPR011042">
    <property type="entry name" value="6-blade_b-propeller_TolB-like"/>
</dbReference>